<organism evidence="2 3">
    <name type="scientific">Streptomyces olivaceoviridis</name>
    <name type="common">Streptomyces corchorusii</name>
    <dbReference type="NCBI Taxonomy" id="1921"/>
    <lineage>
        <taxon>Bacteria</taxon>
        <taxon>Bacillati</taxon>
        <taxon>Actinomycetota</taxon>
        <taxon>Actinomycetes</taxon>
        <taxon>Kitasatosporales</taxon>
        <taxon>Streptomycetaceae</taxon>
        <taxon>Streptomyces</taxon>
    </lineage>
</organism>
<feature type="region of interest" description="Disordered" evidence="1">
    <location>
        <begin position="15"/>
        <end position="35"/>
    </location>
</feature>
<dbReference type="InterPro" id="IPR045701">
    <property type="entry name" value="DUF6059"/>
</dbReference>
<dbReference type="Proteomes" id="UP001611397">
    <property type="component" value="Unassembled WGS sequence"/>
</dbReference>
<keyword evidence="3" id="KW-1185">Reference proteome</keyword>
<dbReference type="Pfam" id="PF19534">
    <property type="entry name" value="DUF6059"/>
    <property type="match status" value="1"/>
</dbReference>
<protein>
    <submittedName>
        <fullName evidence="2">DUF6059 family protein</fullName>
    </submittedName>
</protein>
<proteinExistence type="predicted"/>
<accession>A0ABW7V3F3</accession>
<dbReference type="RefSeq" id="WP_398780462.1">
    <property type="nucleotide sequence ID" value="NZ_JBIRUT010000007.1"/>
</dbReference>
<name>A0ABW7V3F3_STROI</name>
<sequence length="79" mass="8579">MRGLAATGSIWVSVPLGTADEGPAPGHPERLSADTPLTAAERALRRQLRAVGRAVWWLPWGPVADVRRRKSTTAEAPRR</sequence>
<comment type="caution">
    <text evidence="2">The sequence shown here is derived from an EMBL/GenBank/DDBJ whole genome shotgun (WGS) entry which is preliminary data.</text>
</comment>
<evidence type="ECO:0000256" key="1">
    <source>
        <dbReference type="SAM" id="MobiDB-lite"/>
    </source>
</evidence>
<reference evidence="2 3" key="1">
    <citation type="submission" date="2024-10" db="EMBL/GenBank/DDBJ databases">
        <title>The Natural Products Discovery Center: Release of the First 8490 Sequenced Strains for Exploring Actinobacteria Biosynthetic Diversity.</title>
        <authorList>
            <person name="Kalkreuter E."/>
            <person name="Kautsar S.A."/>
            <person name="Yang D."/>
            <person name="Bader C.D."/>
            <person name="Teijaro C.N."/>
            <person name="Fluegel L."/>
            <person name="Davis C.M."/>
            <person name="Simpson J.R."/>
            <person name="Lauterbach L."/>
            <person name="Steele A.D."/>
            <person name="Gui C."/>
            <person name="Meng S."/>
            <person name="Li G."/>
            <person name="Viehrig K."/>
            <person name="Ye F."/>
            <person name="Su P."/>
            <person name="Kiefer A.F."/>
            <person name="Nichols A."/>
            <person name="Cepeda A.J."/>
            <person name="Yan W."/>
            <person name="Fan B."/>
            <person name="Jiang Y."/>
            <person name="Adhikari A."/>
            <person name="Zheng C.-J."/>
            <person name="Schuster L."/>
            <person name="Cowan T.M."/>
            <person name="Smanski M.J."/>
            <person name="Chevrette M.G."/>
            <person name="De Carvalho L.P.S."/>
            <person name="Shen B."/>
        </authorList>
    </citation>
    <scope>NUCLEOTIDE SEQUENCE [LARGE SCALE GENOMIC DNA]</scope>
    <source>
        <strain evidence="2 3">NPDC020295</strain>
    </source>
</reference>
<evidence type="ECO:0000313" key="3">
    <source>
        <dbReference type="Proteomes" id="UP001611397"/>
    </source>
</evidence>
<evidence type="ECO:0000313" key="2">
    <source>
        <dbReference type="EMBL" id="MFI2155940.1"/>
    </source>
</evidence>
<dbReference type="EMBL" id="JBIRWM010000004">
    <property type="protein sequence ID" value="MFI2155940.1"/>
    <property type="molecule type" value="Genomic_DNA"/>
</dbReference>
<gene>
    <name evidence="2" type="ORF">ACH49L_09650</name>
</gene>